<evidence type="ECO:0008006" key="3">
    <source>
        <dbReference type="Google" id="ProtNLM"/>
    </source>
</evidence>
<feature type="transmembrane region" description="Helical" evidence="1">
    <location>
        <begin position="259"/>
        <end position="277"/>
    </location>
</feature>
<feature type="transmembrane region" description="Helical" evidence="1">
    <location>
        <begin position="109"/>
        <end position="126"/>
    </location>
</feature>
<protein>
    <recommendedName>
        <fullName evidence="3">Glycosyltransferase RgtA/B/C/D-like domain-containing protein</fullName>
    </recommendedName>
</protein>
<feature type="transmembrane region" description="Helical" evidence="1">
    <location>
        <begin position="202"/>
        <end position="226"/>
    </location>
</feature>
<reference evidence="2" key="1">
    <citation type="submission" date="2018-06" db="EMBL/GenBank/DDBJ databases">
        <authorList>
            <person name="Zhirakovskaya E."/>
        </authorList>
    </citation>
    <scope>NUCLEOTIDE SEQUENCE</scope>
</reference>
<evidence type="ECO:0000313" key="2">
    <source>
        <dbReference type="EMBL" id="VAX02728.1"/>
    </source>
</evidence>
<evidence type="ECO:0000256" key="1">
    <source>
        <dbReference type="SAM" id="Phobius"/>
    </source>
</evidence>
<organism evidence="2">
    <name type="scientific">hydrothermal vent metagenome</name>
    <dbReference type="NCBI Taxonomy" id="652676"/>
    <lineage>
        <taxon>unclassified sequences</taxon>
        <taxon>metagenomes</taxon>
        <taxon>ecological metagenomes</taxon>
    </lineage>
</organism>
<feature type="transmembrane region" description="Helical" evidence="1">
    <location>
        <begin position="298"/>
        <end position="318"/>
    </location>
</feature>
<feature type="transmembrane region" description="Helical" evidence="1">
    <location>
        <begin position="330"/>
        <end position="348"/>
    </location>
</feature>
<keyword evidence="1" id="KW-0812">Transmembrane</keyword>
<dbReference type="EMBL" id="UOFU01000287">
    <property type="protein sequence ID" value="VAX02728.1"/>
    <property type="molecule type" value="Genomic_DNA"/>
</dbReference>
<name>A0A3B1ATR3_9ZZZZ</name>
<proteinExistence type="predicted"/>
<keyword evidence="1" id="KW-0472">Membrane</keyword>
<sequence length="486" mass="54497">MLGLLLFVCAGYYAVPLADSDFWWHIAAGRDILQHGALPATDPFGVFPAADVIRSDTVLKGQWLGQVVLYGLFEAGGINAVVAFRVAVLLACIALIYIRARCLMAMNPLALWGVLALVALNASGFGGERPQLLSFLFAALFFVCIDLARRRCDWRWLLPLPLITVLWANSHGGVILGVVLLGLWSVMGWLDKSMGRRERAQWLAMSGVVFFASLLTPNGIQTYLYLFQLEGSVLQQRTSEYISALQVYELGYVWPQVGIYGYFMLAMAGLIGLLKLHRWREAAVVTFLAAISISSYRYFAFFLFIAAPYLIVGLGSLMPKKVNELATPRRIQALVAVTLVIVLASGTARGTVFRGGLYPAAYPIAIADSVEQQKLRGRAFNNLEWGGYLLWRLGGQVQPYIDGRMLDMSRFPPYTHILWATPQGIQLFNRNNFQLVILPYHGRFDPQRYKLIDYLATRRDWRLAYRDAQGVVFVRRQTENFFGGLQ</sequence>
<accession>A0A3B1ATR3</accession>
<feature type="transmembrane region" description="Helical" evidence="1">
    <location>
        <begin position="174"/>
        <end position="190"/>
    </location>
</feature>
<dbReference type="AlphaFoldDB" id="A0A3B1ATR3"/>
<gene>
    <name evidence="2" type="ORF">MNBD_GAMMA20-1797</name>
</gene>
<feature type="transmembrane region" description="Helical" evidence="1">
    <location>
        <begin position="77"/>
        <end position="97"/>
    </location>
</feature>
<keyword evidence="1" id="KW-1133">Transmembrane helix</keyword>